<dbReference type="AlphaFoldDB" id="A0A1A9VWF0"/>
<evidence type="ECO:0000313" key="2">
    <source>
        <dbReference type="EnsemblMetazoa" id="GAUT049863-PA"/>
    </source>
</evidence>
<dbReference type="VEuPathDB" id="VectorBase:GAUT049863"/>
<dbReference type="Proteomes" id="UP000078200">
    <property type="component" value="Unassembled WGS sequence"/>
</dbReference>
<evidence type="ECO:0000256" key="1">
    <source>
        <dbReference type="SAM" id="MobiDB-lite"/>
    </source>
</evidence>
<sequence>MPKTLPLRSLPKNLNVVPTGTALNALQDLLKLFGSKKQNPNEHQSRMAAILLPVDIKKHSDLAIVCHPRHRANSGGHCEHTYIPLSKLSTPLSRFETNLAAVHLHVPQQDSIDFLYMKTNNVTLFQMEEEEQKASCEPEPGASERTRAPGNGEFFTLTLYQQEH</sequence>
<keyword evidence="3" id="KW-1185">Reference proteome</keyword>
<evidence type="ECO:0000313" key="3">
    <source>
        <dbReference type="Proteomes" id="UP000078200"/>
    </source>
</evidence>
<reference evidence="2" key="1">
    <citation type="submission" date="2020-05" db="UniProtKB">
        <authorList>
            <consortium name="EnsemblMetazoa"/>
        </authorList>
    </citation>
    <scope>IDENTIFICATION</scope>
    <source>
        <strain evidence="2">TTRI</strain>
    </source>
</reference>
<accession>A0A1A9VWF0</accession>
<proteinExistence type="predicted"/>
<protein>
    <submittedName>
        <fullName evidence="2">Uncharacterized protein</fullName>
    </submittedName>
</protein>
<feature type="compositionally biased region" description="Basic and acidic residues" evidence="1">
    <location>
        <begin position="132"/>
        <end position="147"/>
    </location>
</feature>
<name>A0A1A9VWF0_GLOAU</name>
<feature type="region of interest" description="Disordered" evidence="1">
    <location>
        <begin position="131"/>
        <end position="153"/>
    </location>
</feature>
<organism evidence="2 3">
    <name type="scientific">Glossina austeni</name>
    <name type="common">Savannah tsetse fly</name>
    <dbReference type="NCBI Taxonomy" id="7395"/>
    <lineage>
        <taxon>Eukaryota</taxon>
        <taxon>Metazoa</taxon>
        <taxon>Ecdysozoa</taxon>
        <taxon>Arthropoda</taxon>
        <taxon>Hexapoda</taxon>
        <taxon>Insecta</taxon>
        <taxon>Pterygota</taxon>
        <taxon>Neoptera</taxon>
        <taxon>Endopterygota</taxon>
        <taxon>Diptera</taxon>
        <taxon>Brachycera</taxon>
        <taxon>Muscomorpha</taxon>
        <taxon>Hippoboscoidea</taxon>
        <taxon>Glossinidae</taxon>
        <taxon>Glossina</taxon>
    </lineage>
</organism>
<dbReference type="EnsemblMetazoa" id="GAUT049863-RA">
    <property type="protein sequence ID" value="GAUT049863-PA"/>
    <property type="gene ID" value="GAUT049863"/>
</dbReference>